<dbReference type="OrthoDB" id="9633700at2759"/>
<sequence>TLPLVSAPFCLGPLPSLAAWGLTLPACRARSPVASGGRVTLLCHTPHSCDVFTLQRRGSSLPQDCPQQGHSSFLISPVGQAHGGTCRYYGFVSHSPHLWSLPSDPLELWVTGECVSDHCAFVLLPGCLEVFCSAPWVCRGGTLHPALAEVPPCDLPT</sequence>
<dbReference type="Ensembl" id="ENSSVLT00005029909.1">
    <property type="protein sequence ID" value="ENSSVLP00005026900.1"/>
    <property type="gene ID" value="ENSSVLG00005021319.1"/>
</dbReference>
<proteinExistence type="predicted"/>
<keyword evidence="1" id="KW-0732">Signal</keyword>
<dbReference type="InterPro" id="IPR050412">
    <property type="entry name" value="Ig-like_Receptors_ImmuneReg"/>
</dbReference>
<evidence type="ECO:0000256" key="3">
    <source>
        <dbReference type="ARBA" id="ARBA00023319"/>
    </source>
</evidence>
<reference evidence="4" key="1">
    <citation type="submission" date="2025-08" db="UniProtKB">
        <authorList>
            <consortium name="Ensembl"/>
        </authorList>
    </citation>
    <scope>IDENTIFICATION</scope>
</reference>
<dbReference type="InterPro" id="IPR036179">
    <property type="entry name" value="Ig-like_dom_sf"/>
</dbReference>
<reference evidence="4" key="2">
    <citation type="submission" date="2025-09" db="UniProtKB">
        <authorList>
            <consortium name="Ensembl"/>
        </authorList>
    </citation>
    <scope>IDENTIFICATION</scope>
</reference>
<keyword evidence="2" id="KW-1015">Disulfide bond</keyword>
<keyword evidence="5" id="KW-1185">Reference proteome</keyword>
<dbReference type="GO" id="GO:0002764">
    <property type="term" value="P:immune response-regulating signaling pathway"/>
    <property type="evidence" value="ECO:0007669"/>
    <property type="project" value="TreeGrafter"/>
</dbReference>
<organism evidence="4 5">
    <name type="scientific">Sciurus vulgaris</name>
    <name type="common">Eurasian red squirrel</name>
    <dbReference type="NCBI Taxonomy" id="55149"/>
    <lineage>
        <taxon>Eukaryota</taxon>
        <taxon>Metazoa</taxon>
        <taxon>Chordata</taxon>
        <taxon>Craniata</taxon>
        <taxon>Vertebrata</taxon>
        <taxon>Euteleostomi</taxon>
        <taxon>Mammalia</taxon>
        <taxon>Eutheria</taxon>
        <taxon>Euarchontoglires</taxon>
        <taxon>Glires</taxon>
        <taxon>Rodentia</taxon>
        <taxon>Sciuromorpha</taxon>
        <taxon>Sciuridae</taxon>
        <taxon>Sciurinae</taxon>
        <taxon>Sciurini</taxon>
        <taxon>Sciurus</taxon>
    </lineage>
</organism>
<dbReference type="Proteomes" id="UP000694564">
    <property type="component" value="Chromosome 17"/>
</dbReference>
<evidence type="ECO:0000256" key="1">
    <source>
        <dbReference type="ARBA" id="ARBA00022729"/>
    </source>
</evidence>
<evidence type="ECO:0000256" key="2">
    <source>
        <dbReference type="ARBA" id="ARBA00023157"/>
    </source>
</evidence>
<evidence type="ECO:0000313" key="4">
    <source>
        <dbReference type="Ensembl" id="ENSSVLP00005026900.1"/>
    </source>
</evidence>
<dbReference type="PANTHER" id="PTHR11738">
    <property type="entry name" value="MHC CLASS I NK CELL RECEPTOR"/>
    <property type="match status" value="1"/>
</dbReference>
<dbReference type="InterPro" id="IPR013783">
    <property type="entry name" value="Ig-like_fold"/>
</dbReference>
<dbReference type="FunFam" id="2.60.40.10:FF:000049">
    <property type="entry name" value="Leukocyte immunoglobulin-like receptor subfamily B member 1"/>
    <property type="match status" value="1"/>
</dbReference>
<dbReference type="AlphaFoldDB" id="A0A8D2DLU0"/>
<protein>
    <submittedName>
        <fullName evidence="4">Uncharacterized protein</fullName>
    </submittedName>
</protein>
<dbReference type="PANTHER" id="PTHR11738:SF193">
    <property type="entry name" value="IMMUNOGLOBULIN SUBTYPE DOMAIN-CONTAINING PROTEIN"/>
    <property type="match status" value="1"/>
</dbReference>
<accession>A0A8D2DLU0</accession>
<evidence type="ECO:0000313" key="5">
    <source>
        <dbReference type="Proteomes" id="UP000694564"/>
    </source>
</evidence>
<name>A0A8D2DLU0_SCIVU</name>
<dbReference type="SUPFAM" id="SSF48726">
    <property type="entry name" value="Immunoglobulin"/>
    <property type="match status" value="1"/>
</dbReference>
<dbReference type="Gene3D" id="2.60.40.10">
    <property type="entry name" value="Immunoglobulins"/>
    <property type="match status" value="1"/>
</dbReference>
<keyword evidence="3" id="KW-0393">Immunoglobulin domain</keyword>
<dbReference type="GO" id="GO:0005886">
    <property type="term" value="C:plasma membrane"/>
    <property type="evidence" value="ECO:0007669"/>
    <property type="project" value="TreeGrafter"/>
</dbReference>